<reference evidence="1" key="1">
    <citation type="journal article" date="2015" name="BMC Genomics">
        <title>Transcriptome profiling of a Rhizobium leguminosarum bv. trifolii rosR mutant reveals the role of the transcriptional regulator RosR in motility, synthesis of cell-surface components, and other cellular processes.</title>
        <authorList>
            <person name="Rachwal K."/>
            <person name="Matczynska E."/>
            <person name="Janczarek M."/>
        </authorList>
    </citation>
    <scope>NUCLEOTIDE SEQUENCE</scope>
    <source>
        <strain evidence="1">Rt24.2</strain>
    </source>
</reference>
<proteinExistence type="predicted"/>
<dbReference type="AlphaFoldDB" id="A0A1B8R5G5"/>
<organism evidence="1">
    <name type="scientific">Rhizobium leguminosarum bv. trifolii</name>
    <dbReference type="NCBI Taxonomy" id="386"/>
    <lineage>
        <taxon>Bacteria</taxon>
        <taxon>Pseudomonadati</taxon>
        <taxon>Pseudomonadota</taxon>
        <taxon>Alphaproteobacteria</taxon>
        <taxon>Hyphomicrobiales</taxon>
        <taxon>Rhizobiaceae</taxon>
        <taxon>Rhizobium/Agrobacterium group</taxon>
        <taxon>Rhizobium</taxon>
    </lineage>
</organism>
<accession>A0A1B8R5G5</accession>
<sequence>MRPEITYLNEIERCVSWIASWTIHPANHICQGGEVKVGGHQASSASLSTNMTTLYYSVLRPQDRVADKPYTSPISHAIRDVAGNQTREKLENVCDRFIYG</sequence>
<dbReference type="Gene3D" id="3.40.50.970">
    <property type="match status" value="1"/>
</dbReference>
<evidence type="ECO:0000313" key="1">
    <source>
        <dbReference type="EMBL" id="AOO93224.1"/>
    </source>
</evidence>
<dbReference type="InterPro" id="IPR029061">
    <property type="entry name" value="THDP-binding"/>
</dbReference>
<reference evidence="1" key="2">
    <citation type="journal article" date="2016" name="Front. Microbiol.">
        <title>The Regulatory Protein RosR Affects Rhizobium leguminosarum bv. trifolii Protein Profiles, Cell Surface Properties, and Symbiosis with Clover.</title>
        <authorList>
            <person name="Rachwal K."/>
            <person name="Boguszewska A."/>
            <person name="Kopcinska J."/>
            <person name="Karas M."/>
            <person name="Tchorzewski M."/>
            <person name="Janczarek M."/>
        </authorList>
    </citation>
    <scope>NUCLEOTIDE SEQUENCE</scope>
    <source>
        <strain evidence="1">Rt24.2</strain>
    </source>
</reference>
<dbReference type="SUPFAM" id="SSF52518">
    <property type="entry name" value="Thiamin diphosphate-binding fold (THDP-binding)"/>
    <property type="match status" value="1"/>
</dbReference>
<dbReference type="EMBL" id="KX490860">
    <property type="protein sequence ID" value="AOO93224.1"/>
    <property type="molecule type" value="Genomic_DNA"/>
</dbReference>
<protein>
    <submittedName>
        <fullName evidence="1">Putative dehydrogenase</fullName>
    </submittedName>
</protein>
<name>A0A1B8R5G5_RHILT</name>